<dbReference type="EMBL" id="BAAABZ010000090">
    <property type="protein sequence ID" value="GAA0573399.1"/>
    <property type="molecule type" value="Genomic_DNA"/>
</dbReference>
<protein>
    <submittedName>
        <fullName evidence="2">Uncharacterized protein</fullName>
    </submittedName>
</protein>
<gene>
    <name evidence="2" type="ORF">GCM10010390_90670</name>
</gene>
<dbReference type="Proteomes" id="UP001501576">
    <property type="component" value="Unassembled WGS sequence"/>
</dbReference>
<organism evidence="2 3">
    <name type="scientific">Streptomyces mordarskii</name>
    <dbReference type="NCBI Taxonomy" id="1226758"/>
    <lineage>
        <taxon>Bacteria</taxon>
        <taxon>Bacillati</taxon>
        <taxon>Actinomycetota</taxon>
        <taxon>Actinomycetes</taxon>
        <taxon>Kitasatosporales</taxon>
        <taxon>Streptomycetaceae</taxon>
        <taxon>Streptomyces</taxon>
    </lineage>
</organism>
<proteinExistence type="predicted"/>
<evidence type="ECO:0000256" key="1">
    <source>
        <dbReference type="SAM" id="MobiDB-lite"/>
    </source>
</evidence>
<sequence length="114" mass="12447">MVGAVDGLAGRRCWGNVYFRAVSCRCQASSVVGVTANTRRQRSRGTSRERTASQVRSTGMSGCVEDATKAIVASYRDDEPVLPFDRRSDRGQVLRAEVQRGSVCTRAVRHSPKA</sequence>
<comment type="caution">
    <text evidence="2">The sequence shown here is derived from an EMBL/GenBank/DDBJ whole genome shotgun (WGS) entry which is preliminary data.</text>
</comment>
<feature type="region of interest" description="Disordered" evidence="1">
    <location>
        <begin position="35"/>
        <end position="59"/>
    </location>
</feature>
<evidence type="ECO:0000313" key="3">
    <source>
        <dbReference type="Proteomes" id="UP001501576"/>
    </source>
</evidence>
<reference evidence="2 3" key="1">
    <citation type="journal article" date="2019" name="Int. J. Syst. Evol. Microbiol.">
        <title>The Global Catalogue of Microorganisms (GCM) 10K type strain sequencing project: providing services to taxonomists for standard genome sequencing and annotation.</title>
        <authorList>
            <consortium name="The Broad Institute Genomics Platform"/>
            <consortium name="The Broad Institute Genome Sequencing Center for Infectious Disease"/>
            <person name="Wu L."/>
            <person name="Ma J."/>
        </authorList>
    </citation>
    <scope>NUCLEOTIDE SEQUENCE [LARGE SCALE GENOMIC DNA]</scope>
    <source>
        <strain evidence="2 3">JCM 5052</strain>
    </source>
</reference>
<name>A0ABN1ESG1_9ACTN</name>
<keyword evidence="3" id="KW-1185">Reference proteome</keyword>
<evidence type="ECO:0000313" key="2">
    <source>
        <dbReference type="EMBL" id="GAA0573399.1"/>
    </source>
</evidence>
<accession>A0ABN1ESG1</accession>